<feature type="coiled-coil region" evidence="7">
    <location>
        <begin position="771"/>
        <end position="798"/>
    </location>
</feature>
<feature type="repeat" description="WD" evidence="5">
    <location>
        <begin position="1350"/>
        <end position="1382"/>
    </location>
</feature>
<feature type="repeat" description="WD" evidence="5">
    <location>
        <begin position="1182"/>
        <end position="1214"/>
    </location>
</feature>
<dbReference type="InterPro" id="IPR036322">
    <property type="entry name" value="WD40_repeat_dom_sf"/>
</dbReference>
<protein>
    <submittedName>
        <fullName evidence="10">Protein kinase</fullName>
    </submittedName>
</protein>
<dbReference type="Pfam" id="PF00069">
    <property type="entry name" value="Pkinase"/>
    <property type="match status" value="1"/>
</dbReference>
<dbReference type="InterPro" id="IPR011009">
    <property type="entry name" value="Kinase-like_dom_sf"/>
</dbReference>
<keyword evidence="10" id="KW-0808">Transferase</keyword>
<dbReference type="Pfam" id="PF20703">
    <property type="entry name" value="nSTAND1"/>
    <property type="match status" value="1"/>
</dbReference>
<dbReference type="PRINTS" id="PR00320">
    <property type="entry name" value="GPROTEINBRPT"/>
</dbReference>
<evidence type="ECO:0000313" key="11">
    <source>
        <dbReference type="Proteomes" id="UP001221411"/>
    </source>
</evidence>
<reference evidence="10 11" key="1">
    <citation type="submission" date="2022-11" db="EMBL/GenBank/DDBJ databases">
        <title>Minimal conservation of predation-associated metabolite biosynthetic gene clusters underscores biosynthetic potential of Myxococcota including descriptions for ten novel species: Archangium lansinium sp. nov., Myxococcus landrumus sp. nov., Nannocystis bai.</title>
        <authorList>
            <person name="Ahearne A."/>
            <person name="Stevens C."/>
            <person name="Dowd S."/>
        </authorList>
    </citation>
    <scope>NUCLEOTIDE SEQUENCE [LARGE SCALE GENOMIC DNA]</scope>
    <source>
        <strain evidence="10 11">RJM3</strain>
    </source>
</reference>
<feature type="repeat" description="WD" evidence="5">
    <location>
        <begin position="1266"/>
        <end position="1298"/>
    </location>
</feature>
<feature type="repeat" description="WD" evidence="5">
    <location>
        <begin position="1140"/>
        <end position="1172"/>
    </location>
</feature>
<evidence type="ECO:0000256" key="2">
    <source>
        <dbReference type="ARBA" id="ARBA00022737"/>
    </source>
</evidence>
<dbReference type="InterPro" id="IPR050349">
    <property type="entry name" value="WD_LIS1/nudF_dynein_reg"/>
</dbReference>
<dbReference type="Gene3D" id="1.10.510.10">
    <property type="entry name" value="Transferase(Phosphotransferase) domain 1"/>
    <property type="match status" value="1"/>
</dbReference>
<dbReference type="SUPFAM" id="SSF52540">
    <property type="entry name" value="P-loop containing nucleoside triphosphate hydrolases"/>
    <property type="match status" value="1"/>
</dbReference>
<dbReference type="GO" id="GO:0016301">
    <property type="term" value="F:kinase activity"/>
    <property type="evidence" value="ECO:0007669"/>
    <property type="project" value="UniProtKB-KW"/>
</dbReference>
<evidence type="ECO:0000256" key="1">
    <source>
        <dbReference type="ARBA" id="ARBA00022574"/>
    </source>
</evidence>
<dbReference type="InterPro" id="IPR027417">
    <property type="entry name" value="P-loop_NTPase"/>
</dbReference>
<feature type="repeat" description="WD" evidence="5">
    <location>
        <begin position="972"/>
        <end position="1004"/>
    </location>
</feature>
<keyword evidence="2" id="KW-0677">Repeat</keyword>
<dbReference type="SUPFAM" id="SSF56112">
    <property type="entry name" value="Protein kinase-like (PK-like)"/>
    <property type="match status" value="1"/>
</dbReference>
<dbReference type="SMART" id="SM00320">
    <property type="entry name" value="WD40"/>
    <property type="match status" value="14"/>
</dbReference>
<keyword evidence="10" id="KW-0418">Kinase</keyword>
<dbReference type="InterPro" id="IPR008271">
    <property type="entry name" value="Ser/Thr_kinase_AS"/>
</dbReference>
<dbReference type="InterPro" id="IPR001680">
    <property type="entry name" value="WD40_rpt"/>
</dbReference>
<feature type="repeat" description="WD" evidence="5">
    <location>
        <begin position="1014"/>
        <end position="1046"/>
    </location>
</feature>
<feature type="binding site" evidence="6">
    <location>
        <position position="43"/>
    </location>
    <ligand>
        <name>ATP</name>
        <dbReference type="ChEBI" id="CHEBI:30616"/>
    </ligand>
</feature>
<dbReference type="InterPro" id="IPR049052">
    <property type="entry name" value="nSTAND1"/>
</dbReference>
<dbReference type="CDD" id="cd14014">
    <property type="entry name" value="STKc_PknB_like"/>
    <property type="match status" value="1"/>
</dbReference>
<dbReference type="Gene3D" id="3.30.200.20">
    <property type="entry name" value="Phosphorylase Kinase, domain 1"/>
    <property type="match status" value="1"/>
</dbReference>
<evidence type="ECO:0000259" key="9">
    <source>
        <dbReference type="PROSITE" id="PS50011"/>
    </source>
</evidence>
<dbReference type="EMBL" id="JAQNDO010000001">
    <property type="protein sequence ID" value="MDC0748638.1"/>
    <property type="molecule type" value="Genomic_DNA"/>
</dbReference>
<evidence type="ECO:0000256" key="7">
    <source>
        <dbReference type="SAM" id="Coils"/>
    </source>
</evidence>
<comment type="caution">
    <text evidence="10">The sequence shown here is derived from an EMBL/GenBank/DDBJ whole genome shotgun (WGS) entry which is preliminary data.</text>
</comment>
<keyword evidence="1 5" id="KW-0853">WD repeat</keyword>
<dbReference type="InterPro" id="IPR015943">
    <property type="entry name" value="WD40/YVTN_repeat-like_dom_sf"/>
</dbReference>
<dbReference type="SUPFAM" id="SSF50978">
    <property type="entry name" value="WD40 repeat-like"/>
    <property type="match status" value="2"/>
</dbReference>
<accession>A0ABT5F5F4</accession>
<dbReference type="InterPro" id="IPR020472">
    <property type="entry name" value="WD40_PAC1"/>
</dbReference>
<dbReference type="Gene3D" id="2.130.10.10">
    <property type="entry name" value="YVTN repeat-like/Quinoprotein amine dehydrogenase"/>
    <property type="match status" value="6"/>
</dbReference>
<proteinExistence type="predicted"/>
<keyword evidence="11" id="KW-1185">Reference proteome</keyword>
<keyword evidence="8" id="KW-0472">Membrane</keyword>
<feature type="repeat" description="WD" evidence="5">
    <location>
        <begin position="1308"/>
        <end position="1340"/>
    </location>
</feature>
<dbReference type="PROSITE" id="PS50294">
    <property type="entry name" value="WD_REPEATS_REGION"/>
    <property type="match status" value="13"/>
</dbReference>
<evidence type="ECO:0000313" key="10">
    <source>
        <dbReference type="EMBL" id="MDC0748638.1"/>
    </source>
</evidence>
<dbReference type="InterPro" id="IPR017441">
    <property type="entry name" value="Protein_kinase_ATP_BS"/>
</dbReference>
<evidence type="ECO:0000256" key="3">
    <source>
        <dbReference type="ARBA" id="ARBA00022741"/>
    </source>
</evidence>
<evidence type="ECO:0000256" key="4">
    <source>
        <dbReference type="ARBA" id="ARBA00022840"/>
    </source>
</evidence>
<gene>
    <name evidence="10" type="ORF">POL67_45340</name>
</gene>
<dbReference type="SMART" id="SM00220">
    <property type="entry name" value="S_TKc"/>
    <property type="match status" value="1"/>
</dbReference>
<evidence type="ECO:0000256" key="8">
    <source>
        <dbReference type="SAM" id="Phobius"/>
    </source>
</evidence>
<name>A0ABT5F5F4_9BACT</name>
<keyword evidence="7" id="KW-0175">Coiled coil</keyword>
<dbReference type="Gene3D" id="3.40.50.300">
    <property type="entry name" value="P-loop containing nucleotide triphosphate hydrolases"/>
    <property type="match status" value="1"/>
</dbReference>
<feature type="domain" description="Protein kinase" evidence="9">
    <location>
        <begin position="14"/>
        <end position="286"/>
    </location>
</feature>
<dbReference type="PROSITE" id="PS50011">
    <property type="entry name" value="PROTEIN_KINASE_DOM"/>
    <property type="match status" value="1"/>
</dbReference>
<dbReference type="Pfam" id="PF00400">
    <property type="entry name" value="WD40"/>
    <property type="match status" value="14"/>
</dbReference>
<feature type="repeat" description="WD" evidence="5">
    <location>
        <begin position="888"/>
        <end position="920"/>
    </location>
</feature>
<evidence type="ECO:0000256" key="5">
    <source>
        <dbReference type="PROSITE-ProRule" id="PRU00221"/>
    </source>
</evidence>
<feature type="repeat" description="WD" evidence="5">
    <location>
        <begin position="1392"/>
        <end position="1424"/>
    </location>
</feature>
<feature type="repeat" description="WD" evidence="5">
    <location>
        <begin position="930"/>
        <end position="962"/>
    </location>
</feature>
<dbReference type="PROSITE" id="PS00108">
    <property type="entry name" value="PROTEIN_KINASE_ST"/>
    <property type="match status" value="1"/>
</dbReference>
<organism evidence="10 11">
    <name type="scientific">Polyangium mundeleinium</name>
    <dbReference type="NCBI Taxonomy" id="2995306"/>
    <lineage>
        <taxon>Bacteria</taxon>
        <taxon>Pseudomonadati</taxon>
        <taxon>Myxococcota</taxon>
        <taxon>Polyangia</taxon>
        <taxon>Polyangiales</taxon>
        <taxon>Polyangiaceae</taxon>
        <taxon>Polyangium</taxon>
    </lineage>
</organism>
<sequence length="1481" mass="160706">MGFRLEPGTVFKHYELIRQLGAGGMGVVFLARDIRLGRLVAIKFLLDRTGTAAERFLGEARATALCRHENIVVIHDVDEVDGSPYMVLEYIQGRTLRAEMAERAHDTAAVAIEVMLPVARALACAHEMGLIHRDLKPENILLGDDGAVKVVDFGIAKQVSMGQAAALPDARAIHRAEALLTQDGALVGTQPYMSPEQWLEEPLDARSDIWAAGIILFELSTGAHPLEPPTLARLVEVMDLETPMPSVRERRPDLGPLADVIDRCLKKRKEERMGSARKLAEALERIGADKSKLALAEDEGPFAGLSAFQEADAARFFGRDNDIAAVLGRLRSQQLIMIAGPSGAGKSSFLRAGVIPALKRAGRDAEAFVVRPGRRPLAALSDVLAFLADTGDAPGEADLEAIAGTLRSQPGYLGDRLRSRCRRRGVDHRILLFVDQLEELYTLGSGPEERAAFCACLEGVADDASSPLRVVLAMRGDFLDRLAEERRFSAEVTRGLFLLPPMKREGLRAALMKPLEAARYAFEDEALVGEMLDGLEGNRSPLPLLQFTALKLWEGRDRERRLLTRAAYLSLGGVAGALSTHADAVLSGMSPMEQRLARVIFMRLVTPERTRAIVRLDELFALSEDAAAVEGVVQRLAEARLLAIESGGEREGRTVEIVHESLIDRWTKLRQWLDADEQDAQFLVELRNAAQQWEKNGQANDFLWRDRAALEAGQWLERRKAEDMRGLGKRERGYLEAVVRLAQRTRRRRRGMVGALFAGLGVVTLLISVLLFRANREAARAEAERDAAEQSALRARNATRMAAARESQQGDPTTALALLREIEPGSVPHGWAELGEWARRAGVAEVVLHDEAEVSWAAFSPDGQRIASASAEAVRVWNASGEGPPAVLKGHDKTVHAVAWSPDGRHIASASEDNTVRVWSADGEGNPVVLNGHGTTVFAAAWSPDSQRIVSTSWDKTVRVWNADGTGQPIVLKGHDNAVFAAAFSPDGQRIVSASNDKTVRVWNADGTGQPIVLKGHDGFVGSAAFSPDGKRIVSASWDKMVRVWNADGTGQPIVLKGHDGTVYTAAFSPDGKRIVSASHDTTVRVWNTDGTGQPIVLKGHGNRVGSAAFSSDGQRIVSASYDKTVRVWSADLNRQINVLQGHDEVVSAAAFSPDGQRIVSASYDKTVRVWNADGTGQPIVLKDSDVAVCAATWSPDGKRIVSASAYKTVRIWNADGTGQPIVLQGHDGSVYTAAWSPDGQRIVSAGHDMTVRVSNADRTGHPIVLLGHAGAVHGAAFSPDGQRIVSASEDKTVRVWNADGTGQPRVLLGHDSTVYTAAWSPDGKHIVSASADMTVRVWNADGTGPSIVLQGHHGIAHAAAFSPDGQRIVSASSDGAVRIWNADGTGEPIVLRASKMALTSASWSPDGKRILMSSDDKTIIIWSDLAPLRDADDPQLWTATRYCMPLDIRRQLFDFPEDQSRADLERCQRRVEEARARPGR</sequence>
<feature type="transmembrane region" description="Helical" evidence="8">
    <location>
        <begin position="566"/>
        <end position="586"/>
    </location>
</feature>
<keyword evidence="8" id="KW-1133">Transmembrane helix</keyword>
<keyword evidence="4 6" id="KW-0067">ATP-binding</keyword>
<keyword evidence="8" id="KW-0812">Transmembrane</keyword>
<feature type="repeat" description="WD" evidence="5">
    <location>
        <begin position="1224"/>
        <end position="1254"/>
    </location>
</feature>
<feature type="transmembrane region" description="Helical" evidence="8">
    <location>
        <begin position="753"/>
        <end position="772"/>
    </location>
</feature>
<feature type="repeat" description="WD" evidence="5">
    <location>
        <begin position="1056"/>
        <end position="1088"/>
    </location>
</feature>
<keyword evidence="3 6" id="KW-0547">Nucleotide-binding</keyword>
<evidence type="ECO:0000256" key="6">
    <source>
        <dbReference type="PROSITE-ProRule" id="PRU10141"/>
    </source>
</evidence>
<dbReference type="PROSITE" id="PS00107">
    <property type="entry name" value="PROTEIN_KINASE_ATP"/>
    <property type="match status" value="1"/>
</dbReference>
<dbReference type="CDD" id="cd00200">
    <property type="entry name" value="WD40"/>
    <property type="match status" value="2"/>
</dbReference>
<dbReference type="Proteomes" id="UP001221411">
    <property type="component" value="Unassembled WGS sequence"/>
</dbReference>
<feature type="repeat" description="WD" evidence="5">
    <location>
        <begin position="1098"/>
        <end position="1139"/>
    </location>
</feature>
<dbReference type="PANTHER" id="PTHR44129">
    <property type="entry name" value="WD REPEAT-CONTAINING PROTEIN POP1"/>
    <property type="match status" value="1"/>
</dbReference>
<dbReference type="InterPro" id="IPR000719">
    <property type="entry name" value="Prot_kinase_dom"/>
</dbReference>
<dbReference type="PROSITE" id="PS50082">
    <property type="entry name" value="WD_REPEATS_2"/>
    <property type="match status" value="13"/>
</dbReference>